<feature type="short sequence motif" description="'KMSKS' region" evidence="10">
    <location>
        <begin position="603"/>
        <end position="607"/>
    </location>
</feature>
<dbReference type="Pfam" id="PF06827">
    <property type="entry name" value="zf-FPG_IleRS"/>
    <property type="match status" value="1"/>
</dbReference>
<dbReference type="InterPro" id="IPR010663">
    <property type="entry name" value="Znf_FPG/IleRS"/>
</dbReference>
<keyword evidence="15" id="KW-1185">Reference proteome</keyword>
<feature type="domain" description="Aminoacyl-tRNA synthetase class Ia" evidence="11">
    <location>
        <begin position="27"/>
        <end position="642"/>
    </location>
</feature>
<feature type="binding site" evidence="10">
    <location>
        <position position="606"/>
    </location>
    <ligand>
        <name>ATP</name>
        <dbReference type="ChEBI" id="CHEBI:30616"/>
    </ligand>
</feature>
<accession>A0A521G0G3</accession>
<dbReference type="GO" id="GO:0004822">
    <property type="term" value="F:isoleucine-tRNA ligase activity"/>
    <property type="evidence" value="ECO:0007669"/>
    <property type="project" value="UniProtKB-UniRule"/>
</dbReference>
<dbReference type="GO" id="GO:0006428">
    <property type="term" value="P:isoleucyl-tRNA aminoacylation"/>
    <property type="evidence" value="ECO:0007669"/>
    <property type="project" value="UniProtKB-UniRule"/>
</dbReference>
<dbReference type="InterPro" id="IPR009080">
    <property type="entry name" value="tRNAsynth_Ia_anticodon-bd"/>
</dbReference>
<keyword evidence="4 10" id="KW-0547">Nucleotide-binding</keyword>
<dbReference type="InterPro" id="IPR050081">
    <property type="entry name" value="Ile-tRNA_ligase"/>
</dbReference>
<feature type="binding site" evidence="10">
    <location>
        <position position="907"/>
    </location>
    <ligand>
        <name>Zn(2+)</name>
        <dbReference type="ChEBI" id="CHEBI:29105"/>
    </ligand>
</feature>
<comment type="subcellular location">
    <subcellularLocation>
        <location evidence="10">Cytoplasm</location>
    </subcellularLocation>
</comment>
<evidence type="ECO:0000259" key="11">
    <source>
        <dbReference type="Pfam" id="PF00133"/>
    </source>
</evidence>
<keyword evidence="10" id="KW-0479">Metal-binding</keyword>
<dbReference type="SUPFAM" id="SSF50677">
    <property type="entry name" value="ValRS/IleRS/LeuRS editing domain"/>
    <property type="match status" value="1"/>
</dbReference>
<sequence>MDYRDTLNLPKTGFNMKASLTQKEPQYLERWDREKLYEKLQQAAADRPLFTLHDGPPYANGNIHLGTAFNKVLKDIILKSRRMAGFNAPYVPGWDCHGLPIEHNVDKELGERKEVISTLEKRGACRRYAEQWINAQKAQFRRLGVLGDWDNPYLTMSYGYEAAIAREFNRFLLNGGVIRSKKPVYWCSSCRTALAEAEVEYYNHSSPSIYVKFPFADDLSEIIPELAGQERKVSVLIWTTTPWTLPANMAVAFHPDFVYAAVAVRDEIWILAKELVEKCFTEFGISDYSILCTFSAKGLEGKKCRHPFLERDSLIVLADYVTADSGTGCVHTAPGHGTDDYLTGLRYGLEVLSPLDDAGQYTGEAGKYAGRRIPMVNREINDDMAAAGVLVKESEIDHSYPHCWRCKKPVIYRATKQWFISMEQNELRQKALAAIKAVQWTPAWGEQRIQGMVEGRPDWCLSRQRSWGVPLTVLTCASCGDILKNAEVCAKIEELFAQEGADAWFQHEAADFIPVGTQCACGSSKFEKEHDILDVWFDSGVSHAAVLEARPELRSPADLYLEGSDQHRGWFQSSLLTSVGTRDCAPFKGVLTHGFVVDGKGKKMSKSLGNVILPQEMIDKFGAEILRLWVACEDYRDDVKVSEEILRHVADAYRKIRNTVRFLLSNLSDFDPAKDSVGPEQLRELDRWALARYADFVRRTERAYESYEFHSIYHNLINFCGITISSLYADILKDRLYCSGTNAPGRRAAQTVLHRILDGLLRLMAPILSVTAAEAWEHLHGLDENSPIEQSVFFAAFPKVDDITTDAELDTRWSRLLALRGEITKVLEAARRDKTIGLSLDAEVLLCAEGELAAFLVGKEELLRELCIVSSLKMASTADEAAFTASEEITGLKIAVRPAPGGKCERCWMLSPSVGQDSEHPALCSRCAAVVRNLAG</sequence>
<name>A0A521G0G3_9BACT</name>
<feature type="short sequence motif" description="'HIGH' region" evidence="10">
    <location>
        <begin position="57"/>
        <end position="67"/>
    </location>
</feature>
<dbReference type="GO" id="GO:0000049">
    <property type="term" value="F:tRNA binding"/>
    <property type="evidence" value="ECO:0007669"/>
    <property type="project" value="InterPro"/>
</dbReference>
<evidence type="ECO:0000256" key="3">
    <source>
        <dbReference type="ARBA" id="ARBA00022598"/>
    </source>
</evidence>
<evidence type="ECO:0000256" key="9">
    <source>
        <dbReference type="ARBA" id="ARBA00048359"/>
    </source>
</evidence>
<dbReference type="InterPro" id="IPR009008">
    <property type="entry name" value="Val/Leu/Ile-tRNA-synth_edit"/>
</dbReference>
<keyword evidence="5 10" id="KW-0067">ATP-binding</keyword>
<dbReference type="GO" id="GO:0005829">
    <property type="term" value="C:cytosol"/>
    <property type="evidence" value="ECO:0007669"/>
    <property type="project" value="TreeGrafter"/>
</dbReference>
<dbReference type="GO" id="GO:0005524">
    <property type="term" value="F:ATP binding"/>
    <property type="evidence" value="ECO:0007669"/>
    <property type="project" value="UniProtKB-UniRule"/>
</dbReference>
<dbReference type="EC" id="6.1.1.5" evidence="10"/>
<dbReference type="Gene3D" id="1.10.10.830">
    <property type="entry name" value="Ile-tRNA synthetase CP2 domain-like"/>
    <property type="match status" value="1"/>
</dbReference>
<evidence type="ECO:0000256" key="2">
    <source>
        <dbReference type="ARBA" id="ARBA00022490"/>
    </source>
</evidence>
<dbReference type="CDD" id="cd00818">
    <property type="entry name" value="IleRS_core"/>
    <property type="match status" value="1"/>
</dbReference>
<comment type="caution">
    <text evidence="14">The sequence shown here is derived from an EMBL/GenBank/DDBJ whole genome shotgun (WGS) entry which is preliminary data.</text>
</comment>
<evidence type="ECO:0000256" key="6">
    <source>
        <dbReference type="ARBA" id="ARBA00022917"/>
    </source>
</evidence>
<keyword evidence="7 10" id="KW-0030">Aminoacyl-tRNA synthetase</keyword>
<evidence type="ECO:0000256" key="8">
    <source>
        <dbReference type="ARBA" id="ARBA00025217"/>
    </source>
</evidence>
<dbReference type="PANTHER" id="PTHR42765:SF1">
    <property type="entry name" value="ISOLEUCINE--TRNA LIGASE, MITOCHONDRIAL"/>
    <property type="match status" value="1"/>
</dbReference>
<dbReference type="InterPro" id="IPR014729">
    <property type="entry name" value="Rossmann-like_a/b/a_fold"/>
</dbReference>
<dbReference type="InterPro" id="IPR023585">
    <property type="entry name" value="Ile-tRNA-ligase_type1"/>
</dbReference>
<feature type="binding site" evidence="10">
    <location>
        <position position="562"/>
    </location>
    <ligand>
        <name>L-isoleucyl-5'-AMP</name>
        <dbReference type="ChEBI" id="CHEBI:178002"/>
    </ligand>
</feature>
<dbReference type="PROSITE" id="PS00178">
    <property type="entry name" value="AA_TRNA_LIGASE_I"/>
    <property type="match status" value="1"/>
</dbReference>
<evidence type="ECO:0000256" key="1">
    <source>
        <dbReference type="ARBA" id="ARBA00006887"/>
    </source>
</evidence>
<feature type="binding site" evidence="10">
    <location>
        <position position="927"/>
    </location>
    <ligand>
        <name>Zn(2+)</name>
        <dbReference type="ChEBI" id="CHEBI:29105"/>
    </ligand>
</feature>
<evidence type="ECO:0000256" key="4">
    <source>
        <dbReference type="ARBA" id="ARBA00022741"/>
    </source>
</evidence>
<dbReference type="Gene3D" id="1.10.730.20">
    <property type="match status" value="1"/>
</dbReference>
<dbReference type="InterPro" id="IPR001412">
    <property type="entry name" value="aa-tRNA-synth_I_CS"/>
</dbReference>
<keyword evidence="10" id="KW-0862">Zinc</keyword>
<evidence type="ECO:0000259" key="12">
    <source>
        <dbReference type="Pfam" id="PF06827"/>
    </source>
</evidence>
<dbReference type="Gene3D" id="3.40.50.620">
    <property type="entry name" value="HUPs"/>
    <property type="match status" value="2"/>
</dbReference>
<dbReference type="SUPFAM" id="SSF47323">
    <property type="entry name" value="Anticodon-binding domain of a subclass of class I aminoacyl-tRNA synthetases"/>
    <property type="match status" value="1"/>
</dbReference>
<dbReference type="Proteomes" id="UP000316238">
    <property type="component" value="Unassembled WGS sequence"/>
</dbReference>
<dbReference type="InterPro" id="IPR033708">
    <property type="entry name" value="Anticodon_Ile_BEm"/>
</dbReference>
<keyword evidence="6 10" id="KW-0648">Protein biosynthesis</keyword>
<keyword evidence="2 10" id="KW-0963">Cytoplasm</keyword>
<comment type="function">
    <text evidence="8 10">Catalyzes the attachment of isoleucine to tRNA(Ile). As IleRS can inadvertently accommodate and process structurally similar amino acids such as valine, to avoid such errors it has two additional distinct tRNA(Ile)-dependent editing activities. One activity is designated as 'pretransfer' editing and involves the hydrolysis of activated Val-AMP. The other activity is designated 'posttransfer' editing and involves deacylation of mischarged Val-tRNA(Ile).</text>
</comment>
<dbReference type="PRINTS" id="PR00984">
    <property type="entry name" value="TRNASYNTHILE"/>
</dbReference>
<dbReference type="InterPro" id="IPR013155">
    <property type="entry name" value="M/V/L/I-tRNA-synth_anticd-bd"/>
</dbReference>
<comment type="similarity">
    <text evidence="1 10">Belongs to the class-I aminoacyl-tRNA synthetase family. IleS type 1 subfamily.</text>
</comment>
<keyword evidence="3 10" id="KW-0436">Ligase</keyword>
<comment type="subunit">
    <text evidence="10">Monomer.</text>
</comment>
<evidence type="ECO:0000259" key="13">
    <source>
        <dbReference type="Pfam" id="PF08264"/>
    </source>
</evidence>
<dbReference type="GO" id="GO:0008270">
    <property type="term" value="F:zinc ion binding"/>
    <property type="evidence" value="ECO:0007669"/>
    <property type="project" value="UniProtKB-UniRule"/>
</dbReference>
<dbReference type="CDD" id="cd07960">
    <property type="entry name" value="Anticodon_Ia_Ile_BEm"/>
    <property type="match status" value="1"/>
</dbReference>
<evidence type="ECO:0000256" key="7">
    <source>
        <dbReference type="ARBA" id="ARBA00023146"/>
    </source>
</evidence>
<comment type="domain">
    <text evidence="10">IleRS has two distinct active sites: one for aminoacylation and one for editing. The misactivated valine is translocated from the active site to the editing site, which sterically excludes the correctly activated isoleucine. The single editing site contains two valyl binding pockets, one specific for each substrate (Val-AMP or Val-tRNA(Ile)).</text>
</comment>
<dbReference type="Pfam" id="PF08264">
    <property type="entry name" value="Anticodon_1"/>
    <property type="match status" value="1"/>
</dbReference>
<dbReference type="Pfam" id="PF00133">
    <property type="entry name" value="tRNA-synt_1"/>
    <property type="match status" value="1"/>
</dbReference>
<dbReference type="HAMAP" id="MF_02002">
    <property type="entry name" value="Ile_tRNA_synth_type1"/>
    <property type="match status" value="1"/>
</dbReference>
<dbReference type="NCBIfam" id="TIGR00392">
    <property type="entry name" value="ileS"/>
    <property type="match status" value="1"/>
</dbReference>
<evidence type="ECO:0000256" key="10">
    <source>
        <dbReference type="HAMAP-Rule" id="MF_02002"/>
    </source>
</evidence>
<feature type="binding site" evidence="10">
    <location>
        <position position="904"/>
    </location>
    <ligand>
        <name>Zn(2+)</name>
        <dbReference type="ChEBI" id="CHEBI:29105"/>
    </ligand>
</feature>
<feature type="domain" description="Methionyl/Valyl/Leucyl/Isoleucyl-tRNA synthetase anticodon-binding" evidence="13">
    <location>
        <begin position="686"/>
        <end position="845"/>
    </location>
</feature>
<dbReference type="SUPFAM" id="SSF52374">
    <property type="entry name" value="Nucleotidylyl transferase"/>
    <property type="match status" value="1"/>
</dbReference>
<proteinExistence type="inferred from homology"/>
<protein>
    <recommendedName>
        <fullName evidence="10">Isoleucine--tRNA ligase</fullName>
        <ecNumber evidence="10">6.1.1.5</ecNumber>
    </recommendedName>
    <alternativeName>
        <fullName evidence="10">Isoleucyl-tRNA synthetase</fullName>
        <shortName evidence="10">IleRS</shortName>
    </alternativeName>
</protein>
<evidence type="ECO:0000313" key="15">
    <source>
        <dbReference type="Proteomes" id="UP000316238"/>
    </source>
</evidence>
<gene>
    <name evidence="10" type="primary">ileS</name>
    <name evidence="14" type="ORF">CDV28_12413</name>
</gene>
<feature type="domain" description="Zinc finger FPG/IleRS-type" evidence="12">
    <location>
        <begin position="901"/>
        <end position="929"/>
    </location>
</feature>
<dbReference type="InterPro" id="IPR002300">
    <property type="entry name" value="aa-tRNA-synth_Ia"/>
</dbReference>
<dbReference type="PANTHER" id="PTHR42765">
    <property type="entry name" value="SOLEUCYL-TRNA SYNTHETASE"/>
    <property type="match status" value="1"/>
</dbReference>
<dbReference type="InterPro" id="IPR002301">
    <property type="entry name" value="Ile-tRNA-ligase"/>
</dbReference>
<reference evidence="14" key="1">
    <citation type="submission" date="2017-07" db="EMBL/GenBank/DDBJ databases">
        <title>The cable genome - Insights into the physiology and evolution of filamentous bacteria capable of sulfide oxidation via long distance electron transfer.</title>
        <authorList>
            <person name="Thorup C."/>
            <person name="Bjerg J.T."/>
            <person name="Schreiber L."/>
            <person name="Nielsen L.P."/>
            <person name="Kjeldsen K.U."/>
            <person name="Boesen T."/>
            <person name="Boggild A."/>
            <person name="Meysman F."/>
            <person name="Geelhoed J."/>
            <person name="Schramm A."/>
        </authorList>
    </citation>
    <scope>NUCLEOTIDE SEQUENCE [LARGE SCALE GENOMIC DNA]</scope>
    <source>
        <strain evidence="14">GS</strain>
    </source>
</reference>
<dbReference type="GO" id="GO:0002161">
    <property type="term" value="F:aminoacyl-tRNA deacylase activity"/>
    <property type="evidence" value="ECO:0007669"/>
    <property type="project" value="InterPro"/>
</dbReference>
<feature type="binding site" evidence="10">
    <location>
        <position position="924"/>
    </location>
    <ligand>
        <name>Zn(2+)</name>
        <dbReference type="ChEBI" id="CHEBI:29105"/>
    </ligand>
</feature>
<comment type="cofactor">
    <cofactor evidence="10">
        <name>Zn(2+)</name>
        <dbReference type="ChEBI" id="CHEBI:29105"/>
    </cofactor>
    <text evidence="10">Binds 1 zinc ion per subunit.</text>
</comment>
<organism evidence="14 15">
    <name type="scientific">Candidatus Electronema aureum</name>
    <dbReference type="NCBI Taxonomy" id="2005002"/>
    <lineage>
        <taxon>Bacteria</taxon>
        <taxon>Pseudomonadati</taxon>
        <taxon>Thermodesulfobacteriota</taxon>
        <taxon>Desulfobulbia</taxon>
        <taxon>Desulfobulbales</taxon>
        <taxon>Desulfobulbaceae</taxon>
        <taxon>Candidatus Electronema</taxon>
    </lineage>
</organism>
<evidence type="ECO:0000256" key="5">
    <source>
        <dbReference type="ARBA" id="ARBA00022840"/>
    </source>
</evidence>
<dbReference type="FunFam" id="1.10.730.20:FF:000001">
    <property type="entry name" value="Isoleucine--tRNA ligase"/>
    <property type="match status" value="1"/>
</dbReference>
<evidence type="ECO:0000313" key="14">
    <source>
        <dbReference type="EMBL" id="TAA74510.1"/>
    </source>
</evidence>
<dbReference type="AlphaFoldDB" id="A0A521G0G3"/>
<comment type="catalytic activity">
    <reaction evidence="9 10">
        <text>tRNA(Ile) + L-isoleucine + ATP = L-isoleucyl-tRNA(Ile) + AMP + diphosphate</text>
        <dbReference type="Rhea" id="RHEA:11060"/>
        <dbReference type="Rhea" id="RHEA-COMP:9666"/>
        <dbReference type="Rhea" id="RHEA-COMP:9695"/>
        <dbReference type="ChEBI" id="CHEBI:30616"/>
        <dbReference type="ChEBI" id="CHEBI:33019"/>
        <dbReference type="ChEBI" id="CHEBI:58045"/>
        <dbReference type="ChEBI" id="CHEBI:78442"/>
        <dbReference type="ChEBI" id="CHEBI:78528"/>
        <dbReference type="ChEBI" id="CHEBI:456215"/>
        <dbReference type="EC" id="6.1.1.5"/>
    </reaction>
</comment>
<dbReference type="EMBL" id="NQJD01000024">
    <property type="protein sequence ID" value="TAA74510.1"/>
    <property type="molecule type" value="Genomic_DNA"/>
</dbReference>